<sequence>MEKSPRSKEVEQQLNESEPESDESDTLRISLTPVRPPVTRANKLKRKRKQLLSDDELPIDKAIEEKLQSCAKKNNLTPAEMKKLLRSVVKNDHVLALVKIQEEVELAREKDPSNKTNDSQPGSDDKGDKDGAPVPKFTRSTARALNKKPLPISALSEIQLEPEIAALISDELHSDEEDEEYEPKEEDYASDDDPNTTISDIDSQPCTPKTPATHHEVEDDLNRSQYTDDGLFKVPRQRTDSTASHHEEIIAKRTRSKVCLQETPIEAIESNFIPPDIPTDMYDFDAEIDNAWVEFLTNFSKPLNTDVHPEEDDEADPEYVAADHEPIDSEELRNVNISKKELSDLVAELFDGLVQEGVILEDIQLGTPKKSFDKSPQKKKAKADSKSELNSPVHDISLVQSSIQSNQTVTTPSKYMNESSSQINETSSQITPVGSNIVTSFSQQISADKMNATIREESQLNATRMNQTLFNPNIMSTPMNITNKAAQFAPNIQQPNVTPITSSVENVQQQLVVAEIVESDSAIGSQTGGRVMSSNGPIQVMLASNDENQSGIITLMPITLAYASPAKSVLTVLPITGATNSLIATSLALTSTSTKSSDAVVAMNSGSLVVVDSSQSSVISTSKTTNMVSSITITDSPKAQVEPLSQNASKGANVESSTANAIVIQQPSGITANLTKSSENRMTTPNSATAISQTATASKTSQIASSEEPAPKKYPTKALGITANSYTLSNSGTYRNKLKKNYKEKYEKLKEIQVPEEPEFDPNQTGFTITQRKIMEQQLRMHVQLIAQNFLQVYSHPIFWKYGTTQKNMLMELDKHHDITRITAFNIWNLKLAVRLITDWEKDLSINNAENTALMEFIYNEIDKAKKRTCVQRFPARIMRQIIRSPVFIYGHLLPEMPFRPTEPSFNEMVPSTDQLLAHSLYYTYKDLEEYERKIRPTNPRKVPLAKVVRYISVDGVHGKNVAGLCEYISRKMKAENYNPIKFYFEHKKPPPYKHILYELDFEHMLRPEDRLSQLPMIWQEFGVRLRALEIERTCHPYRYTRAVNSVRDYNEPAIDVIDLNLGHKTQNTSNITIQVNCVYDSSQNSNSTQNSILQNDSIHSYNVAPSYDPRPPVIAHHSQQTHQATNYETSYNQTISQSNFSYFTQIHEPLPSLRGGDPLDIYKFSRNFESSTDSRASSASPAAPEYFETCHSEPQVLTNTACTAKTTERQEPAAEPPLPKGQKLVTDYFKVQKKDADRVGVLSLKKRWKHVKARRRRNVRKQRKFFKNLLQRQRLRKKQLKRKVFNLLIVYQGTIRRTRDPYKNPLLNRVFRQVKALELYAGFLTALEMNVKKMKSMEDCSAKKSATGKSLGDDETPKTRKPYRVGESLRQMLLPESKEDTNEKDATFAMNFFDKVEETFCSANQHERYESFQKILKNFDPQKDRVTDLYYKMESLFLPEYPHLAEIFLAFLLPSEAIEIGKFFEHFMITNMGNFINKLNIFFNKQPAQIKKIYGALSELAEEQDVGMEQVKNKILPLLKGNKFLVDWFLQTFETEKPNQSISNIYETINLKQVESQQGEAEIYETVQQKDIVEESTDTNSCQLKYINGGIYYGSRILLPAKLSFLATELSKCEEDEATSPEADDRLTGTSKSCVHGIRECAERQLKSHLEKCDEEKRCEDDDEKDKDKYTLCDDNTFKAHAARLNPALYHAPQHLHINTCLKSKSSEGEISPKKQCLQKRRSPKKSMPKSPTATNKKSASIPESSKALGIAKKLKSMTTTGEAEPNVNLKSRRKQPKASKSISITEPLESLSGSNTASDGTVSDSDRSSCEPKRKQSKLQNSPAPRTDELQQQQAGPSTSICSQVETLSPSPTPNIVEDKMPTWTRDEDKIILEEVKSGYDNENALVSRLLLKLPNRNVLEITKRHQFLMEVLTRLQGKAS</sequence>
<dbReference type="PANTHER" id="PTHR16088">
    <property type="entry name" value="YY1 ASSOCIATED PROTEIN-RELATED"/>
    <property type="match status" value="1"/>
</dbReference>
<feature type="compositionally biased region" description="Polar residues" evidence="6">
    <location>
        <begin position="195"/>
        <end position="207"/>
    </location>
</feature>
<evidence type="ECO:0008006" key="9">
    <source>
        <dbReference type="Google" id="ProtNLM"/>
    </source>
</evidence>
<feature type="region of interest" description="Disordered" evidence="6">
    <location>
        <begin position="369"/>
        <end position="392"/>
    </location>
</feature>
<dbReference type="OMA" id="SVEYIML"/>
<organism evidence="7 8">
    <name type="scientific">Hermetia illucens</name>
    <name type="common">Black soldier fly</name>
    <dbReference type="NCBI Taxonomy" id="343691"/>
    <lineage>
        <taxon>Eukaryota</taxon>
        <taxon>Metazoa</taxon>
        <taxon>Ecdysozoa</taxon>
        <taxon>Arthropoda</taxon>
        <taxon>Hexapoda</taxon>
        <taxon>Insecta</taxon>
        <taxon>Pterygota</taxon>
        <taxon>Neoptera</taxon>
        <taxon>Endopterygota</taxon>
        <taxon>Diptera</taxon>
        <taxon>Brachycera</taxon>
        <taxon>Stratiomyomorpha</taxon>
        <taxon>Stratiomyidae</taxon>
        <taxon>Hermetiinae</taxon>
        <taxon>Hermetia</taxon>
    </lineage>
</organism>
<evidence type="ECO:0000313" key="7">
    <source>
        <dbReference type="EMBL" id="CAD7089528.1"/>
    </source>
</evidence>
<evidence type="ECO:0000313" key="8">
    <source>
        <dbReference type="Proteomes" id="UP000594454"/>
    </source>
</evidence>
<feature type="compositionally biased region" description="Low complexity" evidence="6">
    <location>
        <begin position="687"/>
        <end position="706"/>
    </location>
</feature>
<feature type="region of interest" description="Disordered" evidence="6">
    <location>
        <begin position="106"/>
        <end position="142"/>
    </location>
</feature>
<feature type="region of interest" description="Disordered" evidence="6">
    <location>
        <begin position="676"/>
        <end position="715"/>
    </location>
</feature>
<feature type="region of interest" description="Disordered" evidence="6">
    <location>
        <begin position="1706"/>
        <end position="1862"/>
    </location>
</feature>
<dbReference type="GO" id="GO:0003712">
    <property type="term" value="F:transcription coregulator activity"/>
    <property type="evidence" value="ECO:0007669"/>
    <property type="project" value="TreeGrafter"/>
</dbReference>
<evidence type="ECO:0000256" key="3">
    <source>
        <dbReference type="ARBA" id="ARBA00023163"/>
    </source>
</evidence>
<reference evidence="7 8" key="1">
    <citation type="submission" date="2020-11" db="EMBL/GenBank/DDBJ databases">
        <authorList>
            <person name="Wallbank WR R."/>
            <person name="Pardo Diaz C."/>
            <person name="Kozak K."/>
            <person name="Martin S."/>
            <person name="Jiggins C."/>
            <person name="Moest M."/>
            <person name="Warren A I."/>
            <person name="Generalovic N T."/>
            <person name="Byers J.R.P. K."/>
            <person name="Montejo-Kovacevich G."/>
            <person name="Yen C E."/>
        </authorList>
    </citation>
    <scope>NUCLEOTIDE SEQUENCE [LARGE SCALE GENOMIC DNA]</scope>
</reference>
<feature type="compositionally biased region" description="Basic and acidic residues" evidence="6">
    <location>
        <begin position="237"/>
        <end position="247"/>
    </location>
</feature>
<protein>
    <recommendedName>
        <fullName evidence="9">GON-4-like protein</fullName>
    </recommendedName>
</protein>
<feature type="region of interest" description="Disordered" evidence="6">
    <location>
        <begin position="1"/>
        <end position="58"/>
    </location>
</feature>
<keyword evidence="4 5" id="KW-0539">Nucleus</keyword>
<evidence type="ECO:0000256" key="4">
    <source>
        <dbReference type="ARBA" id="ARBA00023242"/>
    </source>
</evidence>
<feature type="compositionally biased region" description="Polar residues" evidence="6">
    <location>
        <begin position="676"/>
        <end position="686"/>
    </location>
</feature>
<evidence type="ECO:0000256" key="2">
    <source>
        <dbReference type="ARBA" id="ARBA00023015"/>
    </source>
</evidence>
<dbReference type="PANTHER" id="PTHR16088:SF3">
    <property type="entry name" value="GON-4-LIKE PROTEIN"/>
    <property type="match status" value="1"/>
</dbReference>
<gene>
    <name evidence="7" type="ORF">HERILL_LOCUS12070</name>
</gene>
<dbReference type="InterPro" id="IPR052435">
    <property type="entry name" value="YY1-Transcr_Regul"/>
</dbReference>
<dbReference type="PROSITE" id="PS51477">
    <property type="entry name" value="PAH"/>
    <property type="match status" value="1"/>
</dbReference>
<feature type="compositionally biased region" description="Basic and acidic residues" evidence="6">
    <location>
        <begin position="1806"/>
        <end position="1816"/>
    </location>
</feature>
<feature type="compositionally biased region" description="Acidic residues" evidence="6">
    <location>
        <begin position="173"/>
        <end position="194"/>
    </location>
</feature>
<dbReference type="InParanoid" id="A0A7R8YXK5"/>
<dbReference type="Gene3D" id="1.10.10.60">
    <property type="entry name" value="Homeodomain-like"/>
    <property type="match status" value="1"/>
</dbReference>
<proteinExistence type="predicted"/>
<keyword evidence="8" id="KW-1185">Reference proteome</keyword>
<dbReference type="EMBL" id="LR899012">
    <property type="protein sequence ID" value="CAD7089528.1"/>
    <property type="molecule type" value="Genomic_DNA"/>
</dbReference>
<dbReference type="Proteomes" id="UP000594454">
    <property type="component" value="Chromosome 4"/>
</dbReference>
<dbReference type="GO" id="GO:0006355">
    <property type="term" value="P:regulation of DNA-templated transcription"/>
    <property type="evidence" value="ECO:0007669"/>
    <property type="project" value="InterPro"/>
</dbReference>
<accession>A0A7R8YXK5</accession>
<evidence type="ECO:0000256" key="6">
    <source>
        <dbReference type="SAM" id="MobiDB-lite"/>
    </source>
</evidence>
<dbReference type="OrthoDB" id="6257037at2759"/>
<dbReference type="InterPro" id="IPR003822">
    <property type="entry name" value="PAH"/>
</dbReference>
<feature type="compositionally biased region" description="Polar residues" evidence="6">
    <location>
        <begin position="1734"/>
        <end position="1745"/>
    </location>
</feature>
<name>A0A7R8YXK5_HERIL</name>
<dbReference type="InterPro" id="IPR036600">
    <property type="entry name" value="PAH_sf"/>
</dbReference>
<dbReference type="FunCoup" id="A0A7R8YXK5">
    <property type="interactions" value="537"/>
</dbReference>
<feature type="compositionally biased region" description="Basic and acidic residues" evidence="6">
    <location>
        <begin position="1"/>
        <end position="11"/>
    </location>
</feature>
<feature type="compositionally biased region" description="Basic and acidic residues" evidence="6">
    <location>
        <begin position="213"/>
        <end position="222"/>
    </location>
</feature>
<feature type="region of interest" description="Disordered" evidence="6">
    <location>
        <begin position="172"/>
        <end position="247"/>
    </location>
</feature>
<evidence type="ECO:0000256" key="1">
    <source>
        <dbReference type="ARBA" id="ARBA00004123"/>
    </source>
</evidence>
<comment type="subcellular location">
    <subcellularLocation>
        <location evidence="1 5">Nucleus</location>
    </subcellularLocation>
</comment>
<keyword evidence="3" id="KW-0804">Transcription</keyword>
<dbReference type="SUPFAM" id="SSF47762">
    <property type="entry name" value="PAH2 domain"/>
    <property type="match status" value="1"/>
</dbReference>
<feature type="compositionally biased region" description="Polar residues" evidence="6">
    <location>
        <begin position="1820"/>
        <end position="1852"/>
    </location>
</feature>
<feature type="compositionally biased region" description="Basic and acidic residues" evidence="6">
    <location>
        <begin position="370"/>
        <end position="387"/>
    </location>
</feature>
<feature type="region of interest" description="Disordered" evidence="6">
    <location>
        <begin position="1344"/>
        <end position="1363"/>
    </location>
</feature>
<feature type="compositionally biased region" description="Basic residues" evidence="6">
    <location>
        <begin position="1718"/>
        <end position="1729"/>
    </location>
</feature>
<dbReference type="Gene3D" id="1.20.1160.11">
    <property type="entry name" value="Paired amphipathic helix"/>
    <property type="match status" value="1"/>
</dbReference>
<evidence type="ECO:0000256" key="5">
    <source>
        <dbReference type="PROSITE-ProRule" id="PRU00810"/>
    </source>
</evidence>
<feature type="compositionally biased region" description="Polar residues" evidence="6">
    <location>
        <begin position="1793"/>
        <end position="1805"/>
    </location>
</feature>
<keyword evidence="2" id="KW-0805">Transcription regulation</keyword>
<dbReference type="GO" id="GO:0005634">
    <property type="term" value="C:nucleus"/>
    <property type="evidence" value="ECO:0007669"/>
    <property type="project" value="UniProtKB-SubCell"/>
</dbReference>